<sequence length="424" mass="48538">LNTLEIPCPYGQDKIIKTITIKYTTKNNLEKTQTIENTTLQCTPTTNPTPTTTPTTEKQQNDGLTQSPGLEIRDFKLSGMVEDNMLQYRGIAFSLKNNFPSEVLITEIKLDDYNLEYETTFEYGFTMTNRINKKAPGHMLSSDYPELIDDSTLRSNETRVVTVQLSTLIGCKNLPEGGDPSRDCDYSEIESKKIGETYSINISIKYEYNEIEYETQTQTITSTIENIKGAELVSYYTDPFDISELHASAGKSDRGIGFIFTNVLDDEVTINSIKIQDTDNKPEFQFFPTTLVLTDTTLNDYYEDYPEAWYYPYRLVKVTNGRYPNGGYIEDHQPLNNPILFESGEKNGLLIDHGNVTSSLEYKPAGTFYAPYSLIFNITYKNQNYEYHFRKKWYTIGEYEHINGICASTHTENVTGKDLFEYYG</sequence>
<feature type="non-terminal residue" evidence="2">
    <location>
        <position position="1"/>
    </location>
</feature>
<organism evidence="2 3">
    <name type="scientific">Candidatus Iainarchaeum sp</name>
    <dbReference type="NCBI Taxonomy" id="3101447"/>
    <lineage>
        <taxon>Archaea</taxon>
        <taxon>Candidatus Iainarchaeota</taxon>
        <taxon>Candidatus Iainarchaeia</taxon>
        <taxon>Candidatus Iainarchaeales</taxon>
        <taxon>Candidatus Iainarchaeaceae</taxon>
        <taxon>Candidatus Iainarchaeum</taxon>
    </lineage>
</organism>
<dbReference type="EMBL" id="JAAZKV010000031">
    <property type="protein sequence ID" value="NMA44896.1"/>
    <property type="molecule type" value="Genomic_DNA"/>
</dbReference>
<feature type="compositionally biased region" description="Low complexity" evidence="1">
    <location>
        <begin position="40"/>
        <end position="56"/>
    </location>
</feature>
<name>A0A7K4C053_9ARCH</name>
<protein>
    <submittedName>
        <fullName evidence="2">Uncharacterized protein</fullName>
    </submittedName>
</protein>
<feature type="compositionally biased region" description="Polar residues" evidence="1">
    <location>
        <begin position="57"/>
        <end position="67"/>
    </location>
</feature>
<dbReference type="AlphaFoldDB" id="A0A7K4C053"/>
<dbReference type="Proteomes" id="UP000526302">
    <property type="component" value="Unassembled WGS sequence"/>
</dbReference>
<feature type="region of interest" description="Disordered" evidence="1">
    <location>
        <begin position="40"/>
        <end position="67"/>
    </location>
</feature>
<evidence type="ECO:0000313" key="3">
    <source>
        <dbReference type="Proteomes" id="UP000526302"/>
    </source>
</evidence>
<evidence type="ECO:0000256" key="1">
    <source>
        <dbReference type="SAM" id="MobiDB-lite"/>
    </source>
</evidence>
<proteinExistence type="predicted"/>
<gene>
    <name evidence="2" type="ORF">GX950_03745</name>
</gene>
<comment type="caution">
    <text evidence="2">The sequence shown here is derived from an EMBL/GenBank/DDBJ whole genome shotgun (WGS) entry which is preliminary data.</text>
</comment>
<evidence type="ECO:0000313" key="2">
    <source>
        <dbReference type="EMBL" id="NMA44896.1"/>
    </source>
</evidence>
<accession>A0A7K4C053</accession>
<reference evidence="2 3" key="1">
    <citation type="journal article" date="2020" name="Biotechnol. Biofuels">
        <title>New insights from the biogas microbiome by comprehensive genome-resolved metagenomics of nearly 1600 species originating from multiple anaerobic digesters.</title>
        <authorList>
            <person name="Campanaro S."/>
            <person name="Treu L."/>
            <person name="Rodriguez-R L.M."/>
            <person name="Kovalovszki A."/>
            <person name="Ziels R.M."/>
            <person name="Maus I."/>
            <person name="Zhu X."/>
            <person name="Kougias P.G."/>
            <person name="Basile A."/>
            <person name="Luo G."/>
            <person name="Schluter A."/>
            <person name="Konstantinidis K.T."/>
            <person name="Angelidaki I."/>
        </authorList>
    </citation>
    <scope>NUCLEOTIDE SEQUENCE [LARGE SCALE GENOMIC DNA]</scope>
    <source>
        <strain evidence="2">AS22ysBPME_79</strain>
    </source>
</reference>